<gene>
    <name evidence="3" type="ORF">CKY47_14435</name>
</gene>
<dbReference type="Proteomes" id="UP001225605">
    <property type="component" value="Unassembled WGS sequence"/>
</dbReference>
<feature type="domain" description="Thioesterase" evidence="2">
    <location>
        <begin position="25"/>
        <end position="234"/>
    </location>
</feature>
<dbReference type="InterPro" id="IPR001031">
    <property type="entry name" value="Thioesterase"/>
</dbReference>
<sequence>MGRLPTAGSTGWLRVYRSRPRAALRVVCFPHAGSGASVFHGWAERLPESVELVGVQYPGRQDRSREEPVSRLEVLADEVAAVVPRLFDRPVAFFGHSLGATVAFEVARRLSPRFPTPLAGLVVSARRPPTDCATTGYDFTRDDDLRRYLTRLGNRAGPALSDPDLWDLLVPPLRGDLLMSQRYRYTPGPPLTCPLTLVAAAADHSCTIDDMRPWTKHTIGPADEHVVPGDHYYVDAPPRELFDVLAGAADRLG</sequence>
<comment type="caution">
    <text evidence="3">The sequence shown here is derived from an EMBL/GenBank/DDBJ whole genome shotgun (WGS) entry which is preliminary data.</text>
</comment>
<reference evidence="3 4" key="1">
    <citation type="submission" date="2017-06" db="EMBL/GenBank/DDBJ databases">
        <title>Cultured bacterium strain Saccharothrix yanglingensis Hhs.015.</title>
        <authorList>
            <person name="Xia Y."/>
        </authorList>
    </citation>
    <scope>NUCLEOTIDE SEQUENCE [LARGE SCALE GENOMIC DNA]</scope>
    <source>
        <strain evidence="3 4">Hhs.015</strain>
    </source>
</reference>
<protein>
    <submittedName>
        <fullName evidence="3">Thioesterase</fullName>
    </submittedName>
</protein>
<dbReference type="EMBL" id="NSDM01000005">
    <property type="protein sequence ID" value="MDQ2585156.1"/>
    <property type="molecule type" value="Genomic_DNA"/>
</dbReference>
<evidence type="ECO:0000313" key="4">
    <source>
        <dbReference type="Proteomes" id="UP001225605"/>
    </source>
</evidence>
<dbReference type="PANTHER" id="PTHR11487:SF0">
    <property type="entry name" value="S-ACYL FATTY ACID SYNTHASE THIOESTERASE, MEDIUM CHAIN"/>
    <property type="match status" value="1"/>
</dbReference>
<accession>A0ABU0WZC8</accession>
<evidence type="ECO:0000259" key="2">
    <source>
        <dbReference type="Pfam" id="PF00975"/>
    </source>
</evidence>
<dbReference type="InterPro" id="IPR012223">
    <property type="entry name" value="TEII"/>
</dbReference>
<keyword evidence="4" id="KW-1185">Reference proteome</keyword>
<dbReference type="Pfam" id="PF00975">
    <property type="entry name" value="Thioesterase"/>
    <property type="match status" value="1"/>
</dbReference>
<name>A0ABU0WZC8_9PSEU</name>
<dbReference type="Gene3D" id="3.40.50.1820">
    <property type="entry name" value="alpha/beta hydrolase"/>
    <property type="match status" value="1"/>
</dbReference>
<proteinExistence type="inferred from homology"/>
<dbReference type="InterPro" id="IPR029058">
    <property type="entry name" value="AB_hydrolase_fold"/>
</dbReference>
<comment type="similarity">
    <text evidence="1">Belongs to the thioesterase family.</text>
</comment>
<dbReference type="PANTHER" id="PTHR11487">
    <property type="entry name" value="THIOESTERASE"/>
    <property type="match status" value="1"/>
</dbReference>
<evidence type="ECO:0000313" key="3">
    <source>
        <dbReference type="EMBL" id="MDQ2585156.1"/>
    </source>
</evidence>
<dbReference type="RefSeq" id="WP_306746323.1">
    <property type="nucleotide sequence ID" value="NZ_NSDM01000005.1"/>
</dbReference>
<dbReference type="SUPFAM" id="SSF53474">
    <property type="entry name" value="alpha/beta-Hydrolases"/>
    <property type="match status" value="1"/>
</dbReference>
<organism evidence="3 4">
    <name type="scientific">Saccharothrix yanglingensis</name>
    <dbReference type="NCBI Taxonomy" id="659496"/>
    <lineage>
        <taxon>Bacteria</taxon>
        <taxon>Bacillati</taxon>
        <taxon>Actinomycetota</taxon>
        <taxon>Actinomycetes</taxon>
        <taxon>Pseudonocardiales</taxon>
        <taxon>Pseudonocardiaceae</taxon>
        <taxon>Saccharothrix</taxon>
    </lineage>
</organism>
<evidence type="ECO:0000256" key="1">
    <source>
        <dbReference type="ARBA" id="ARBA00007169"/>
    </source>
</evidence>